<gene>
    <name evidence="7" type="ORF">RIMI_LOCUS1505698</name>
</gene>
<evidence type="ECO:0000259" key="6">
    <source>
        <dbReference type="Pfam" id="PF01974"/>
    </source>
</evidence>
<evidence type="ECO:0000256" key="3">
    <source>
        <dbReference type="ARBA" id="ARBA00022694"/>
    </source>
</evidence>
<dbReference type="Gene3D" id="3.40.1350.10">
    <property type="match status" value="1"/>
</dbReference>
<dbReference type="NCBIfam" id="TIGR00324">
    <property type="entry name" value="endA"/>
    <property type="match status" value="1"/>
</dbReference>
<reference evidence="7" key="1">
    <citation type="submission" date="2023-07" db="EMBL/GenBank/DDBJ databases">
        <authorList>
            <person name="Stuckert A."/>
        </authorList>
    </citation>
    <scope>NUCLEOTIDE SEQUENCE</scope>
</reference>
<proteinExistence type="inferred from homology"/>
<evidence type="ECO:0000256" key="5">
    <source>
        <dbReference type="ARBA" id="ARBA00034031"/>
    </source>
</evidence>
<dbReference type="PANTHER" id="PTHR13070:SF0">
    <property type="entry name" value="TRNA-SPLICING ENDONUCLEASE SUBUNIT SEN34"/>
    <property type="match status" value="1"/>
</dbReference>
<evidence type="ECO:0000256" key="4">
    <source>
        <dbReference type="ARBA" id="ARBA00023239"/>
    </source>
</evidence>
<comment type="caution">
    <text evidence="7">The sequence shown here is derived from an EMBL/GenBank/DDBJ whole genome shotgun (WGS) entry which is preliminary data.</text>
</comment>
<evidence type="ECO:0000256" key="1">
    <source>
        <dbReference type="ARBA" id="ARBA00008078"/>
    </source>
</evidence>
<comment type="similarity">
    <text evidence="1">Belongs to the tRNA-intron endonuclease family.</text>
</comment>
<organism evidence="7 8">
    <name type="scientific">Ranitomeya imitator</name>
    <name type="common">mimic poison frog</name>
    <dbReference type="NCBI Taxonomy" id="111125"/>
    <lineage>
        <taxon>Eukaryota</taxon>
        <taxon>Metazoa</taxon>
        <taxon>Chordata</taxon>
        <taxon>Craniata</taxon>
        <taxon>Vertebrata</taxon>
        <taxon>Euteleostomi</taxon>
        <taxon>Amphibia</taxon>
        <taxon>Batrachia</taxon>
        <taxon>Anura</taxon>
        <taxon>Neobatrachia</taxon>
        <taxon>Hyloidea</taxon>
        <taxon>Dendrobatidae</taxon>
        <taxon>Dendrobatinae</taxon>
        <taxon>Ranitomeya</taxon>
    </lineage>
</organism>
<dbReference type="PANTHER" id="PTHR13070">
    <property type="entry name" value="TRNA-SPLICING ENDONUCLEASE SUBUNIT SEN34-RELATED"/>
    <property type="match status" value="1"/>
</dbReference>
<feature type="domain" description="tRNA intron endonuclease catalytic" evidence="6">
    <location>
        <begin position="61"/>
        <end position="144"/>
    </location>
</feature>
<protein>
    <recommendedName>
        <fullName evidence="2">tRNA-intron lyase</fullName>
        <ecNumber evidence="2">4.6.1.16</ecNumber>
    </recommendedName>
</protein>
<dbReference type="InterPro" id="IPR006676">
    <property type="entry name" value="tRNA_splic"/>
</dbReference>
<dbReference type="Pfam" id="PF01974">
    <property type="entry name" value="tRNA_int_endo"/>
    <property type="match status" value="1"/>
</dbReference>
<keyword evidence="4" id="KW-0456">Lyase</keyword>
<evidence type="ECO:0000313" key="7">
    <source>
        <dbReference type="EMBL" id="CAJ0921388.1"/>
    </source>
</evidence>
<dbReference type="InterPro" id="IPR036167">
    <property type="entry name" value="tRNA_intron_Endo_cat-like_sf"/>
</dbReference>
<keyword evidence="3" id="KW-0819">tRNA processing</keyword>
<dbReference type="InterPro" id="IPR011856">
    <property type="entry name" value="tRNA_endonuc-like_dom_sf"/>
</dbReference>
<comment type="catalytic activity">
    <reaction evidence="5">
        <text>pretRNA = a 3'-half-tRNA molecule with a 5'-OH end + a 5'-half-tRNA molecule with a 2',3'-cyclic phosphate end + an intron with a 2',3'-cyclic phosphate and a 5'-hydroxyl terminus.</text>
        <dbReference type="EC" id="4.6.1.16"/>
    </reaction>
</comment>
<dbReference type="SUPFAM" id="SSF53032">
    <property type="entry name" value="tRNA-intron endonuclease catalytic domain-like"/>
    <property type="match status" value="1"/>
</dbReference>
<name>A0ABN9KSA8_9NEOB</name>
<accession>A0ABN9KSA8</accession>
<dbReference type="EC" id="4.6.1.16" evidence="2"/>
<sequence length="153" mass="17329">MESSSTGHIKELTNLEQTFHFPKEAMMVQIPTAQIRPGNEEDVDIREASSEWPYAGHKTHEARYKVFRDLWQKGYYLTSGGKFGGDFLVYPGDPMRFHAHYIAICFPEDQDIALSDIIIAGRLGTNVKKTVLLCSANREGQVTYTSLQWSGLQ</sequence>
<keyword evidence="8" id="KW-1185">Reference proteome</keyword>
<dbReference type="Proteomes" id="UP001176940">
    <property type="component" value="Unassembled WGS sequence"/>
</dbReference>
<dbReference type="CDD" id="cd22363">
    <property type="entry name" value="tRNA-intron_lyase_C"/>
    <property type="match status" value="1"/>
</dbReference>
<dbReference type="EMBL" id="CAUEEQ010001973">
    <property type="protein sequence ID" value="CAJ0921388.1"/>
    <property type="molecule type" value="Genomic_DNA"/>
</dbReference>
<evidence type="ECO:0000313" key="8">
    <source>
        <dbReference type="Proteomes" id="UP001176940"/>
    </source>
</evidence>
<dbReference type="InterPro" id="IPR006677">
    <property type="entry name" value="tRNA_intron_Endonuc_cat-like"/>
</dbReference>
<evidence type="ECO:0000256" key="2">
    <source>
        <dbReference type="ARBA" id="ARBA00012573"/>
    </source>
</evidence>